<dbReference type="NCBIfam" id="TIGR01033">
    <property type="entry name" value="YebC/PmpR family DNA-binding transcriptional regulator"/>
    <property type="match status" value="1"/>
</dbReference>
<evidence type="ECO:0000313" key="5">
    <source>
        <dbReference type="EMBL" id="OAO17975.1"/>
    </source>
</evidence>
<dbReference type="Proteomes" id="UP000078348">
    <property type="component" value="Unassembled WGS sequence"/>
</dbReference>
<dbReference type="InterPro" id="IPR029072">
    <property type="entry name" value="YebC-like"/>
</dbReference>
<comment type="caution">
    <text evidence="5">The sequence shown here is derived from an EMBL/GenBank/DDBJ whole genome shotgun (WGS) entry which is preliminary data.</text>
</comment>
<dbReference type="OrthoDB" id="2017544at2759"/>
<sequence length="267" mass="29593">MFCVLERVCLSRTPFATSVAARSTRIPVCYFSGHSHWATIKHDKAKEDIKRSSLYAKLSKSISAAVQAGGNDPQTNIKLKAALTAARAASMPKDNIERAMNGKNLSANQLQSATYEGFGPGSCAIIVECLTDNKKRTVSEIRHLFSKSMGNLGSAGCASRLFNYIGTITFPKDDKQEHIFDLAIELGADDVVEDEEANTVVVECQPKQLHAINEGFRKDNLEGKMEFTYKPLETVEVSDPKKQENIMWLLQQLDDHPDVQKVYHNLA</sequence>
<dbReference type="Pfam" id="PF20772">
    <property type="entry name" value="TACO1_YebC_N"/>
    <property type="match status" value="1"/>
</dbReference>
<evidence type="ECO:0000313" key="6">
    <source>
        <dbReference type="Proteomes" id="UP000078348"/>
    </source>
</evidence>
<comment type="similarity">
    <text evidence="2">Belongs to the TACO1 family.</text>
</comment>
<dbReference type="SUPFAM" id="SSF75625">
    <property type="entry name" value="YebC-like"/>
    <property type="match status" value="1"/>
</dbReference>
<dbReference type="Pfam" id="PF01709">
    <property type="entry name" value="Transcrip_reg"/>
    <property type="match status" value="1"/>
</dbReference>
<dbReference type="NCBIfam" id="NF009044">
    <property type="entry name" value="PRK12378.1"/>
    <property type="match status" value="1"/>
</dbReference>
<dbReference type="InterPro" id="IPR017856">
    <property type="entry name" value="Integrase-like_N"/>
</dbReference>
<dbReference type="FunFam" id="1.10.10.200:FF:000002">
    <property type="entry name" value="Probable transcriptional regulatory protein CLM62_37755"/>
    <property type="match status" value="1"/>
</dbReference>
<proteinExistence type="inferred from homology"/>
<dbReference type="Gene3D" id="3.30.70.980">
    <property type="match status" value="2"/>
</dbReference>
<evidence type="ECO:0000259" key="3">
    <source>
        <dbReference type="Pfam" id="PF01709"/>
    </source>
</evidence>
<dbReference type="PANTHER" id="PTHR12532:SF0">
    <property type="entry name" value="TRANSLATIONAL ACTIVATOR OF CYTOCHROME C OXIDASE 1"/>
    <property type="match status" value="1"/>
</dbReference>
<dbReference type="STRING" id="478820.A0A196SLN8"/>
<feature type="domain" description="TACO1/YebC-like N-terminal" evidence="4">
    <location>
        <begin position="35"/>
        <end position="101"/>
    </location>
</feature>
<accession>A0A196SLN8</accession>
<dbReference type="Gene3D" id="1.10.10.200">
    <property type="match status" value="1"/>
</dbReference>
<dbReference type="InterPro" id="IPR048300">
    <property type="entry name" value="TACO1_YebC-like_2nd/3rd_dom"/>
</dbReference>
<dbReference type="InterPro" id="IPR002876">
    <property type="entry name" value="Transcrip_reg_TACO1-like"/>
</dbReference>
<reference evidence="5 6" key="1">
    <citation type="submission" date="2016-05" db="EMBL/GenBank/DDBJ databases">
        <title>Nuclear genome of Blastocystis sp. subtype 1 NandII.</title>
        <authorList>
            <person name="Gentekaki E."/>
            <person name="Curtis B."/>
            <person name="Stairs C."/>
            <person name="Eme L."/>
            <person name="Herman E."/>
            <person name="Klimes V."/>
            <person name="Arias M.C."/>
            <person name="Elias M."/>
            <person name="Hilliou F."/>
            <person name="Klute M."/>
            <person name="Malik S.-B."/>
            <person name="Pightling A."/>
            <person name="Rachubinski R."/>
            <person name="Salas D."/>
            <person name="Schlacht A."/>
            <person name="Suga H."/>
            <person name="Archibald J."/>
            <person name="Ball S.G."/>
            <person name="Clark G."/>
            <person name="Dacks J."/>
            <person name="Van Der Giezen M."/>
            <person name="Tsaousis A."/>
            <person name="Roger A."/>
        </authorList>
    </citation>
    <scope>NUCLEOTIDE SEQUENCE [LARGE SCALE GENOMIC DNA]</scope>
    <source>
        <strain evidence="6">ATCC 50177 / NandII</strain>
    </source>
</reference>
<dbReference type="HAMAP" id="MF_00693">
    <property type="entry name" value="Transcrip_reg_TACO1"/>
    <property type="match status" value="1"/>
</dbReference>
<dbReference type="NCBIfam" id="NF001030">
    <property type="entry name" value="PRK00110.1"/>
    <property type="match status" value="1"/>
</dbReference>
<keyword evidence="6" id="KW-1185">Reference proteome</keyword>
<feature type="domain" description="TACO1/YebC-like second and third" evidence="3">
    <location>
        <begin position="111"/>
        <end position="266"/>
    </location>
</feature>
<dbReference type="GO" id="GO:0005739">
    <property type="term" value="C:mitochondrion"/>
    <property type="evidence" value="ECO:0007669"/>
    <property type="project" value="UniProtKB-SubCell"/>
</dbReference>
<gene>
    <name evidence="5" type="ORF">AV274_0308</name>
</gene>
<dbReference type="EMBL" id="LXWW01000012">
    <property type="protein sequence ID" value="OAO17975.1"/>
    <property type="molecule type" value="Genomic_DNA"/>
</dbReference>
<comment type="subcellular location">
    <subcellularLocation>
        <location evidence="1">Mitochondrion</location>
    </subcellularLocation>
</comment>
<evidence type="ECO:0000256" key="1">
    <source>
        <dbReference type="ARBA" id="ARBA00004173"/>
    </source>
</evidence>
<dbReference type="AlphaFoldDB" id="A0A196SLN8"/>
<dbReference type="InterPro" id="IPR026564">
    <property type="entry name" value="Transcrip_reg_TACO1-like_dom3"/>
</dbReference>
<protein>
    <submittedName>
        <fullName evidence="5">Transcriptional regulator</fullName>
    </submittedName>
</protein>
<evidence type="ECO:0000259" key="4">
    <source>
        <dbReference type="Pfam" id="PF20772"/>
    </source>
</evidence>
<dbReference type="InterPro" id="IPR049083">
    <property type="entry name" value="TACO1_YebC_N"/>
</dbReference>
<organism evidence="5 6">
    <name type="scientific">Blastocystis sp. subtype 1 (strain ATCC 50177 / NandII)</name>
    <dbReference type="NCBI Taxonomy" id="478820"/>
    <lineage>
        <taxon>Eukaryota</taxon>
        <taxon>Sar</taxon>
        <taxon>Stramenopiles</taxon>
        <taxon>Bigyra</taxon>
        <taxon>Opalozoa</taxon>
        <taxon>Opalinata</taxon>
        <taxon>Blastocystidae</taxon>
        <taxon>Blastocystis</taxon>
    </lineage>
</organism>
<evidence type="ECO:0000256" key="2">
    <source>
        <dbReference type="ARBA" id="ARBA00008724"/>
    </source>
</evidence>
<dbReference type="PANTHER" id="PTHR12532">
    <property type="entry name" value="TRANSLATIONAL ACTIVATOR OF CYTOCHROME C OXIDASE 1"/>
    <property type="match status" value="1"/>
</dbReference>
<name>A0A196SLN8_BLAHN</name>